<keyword evidence="1" id="KW-0812">Transmembrane</keyword>
<dbReference type="EMBL" id="FTOM01000005">
    <property type="protein sequence ID" value="SIS80543.1"/>
    <property type="molecule type" value="Genomic_DNA"/>
</dbReference>
<name>A0A1N7M3C2_9RHOB</name>
<feature type="transmembrane region" description="Helical" evidence="1">
    <location>
        <begin position="6"/>
        <end position="22"/>
    </location>
</feature>
<keyword evidence="1" id="KW-0472">Membrane</keyword>
<keyword evidence="1" id="KW-1133">Transmembrane helix</keyword>
<sequence>MDIQGLLSFDMIAGTFIALVLLREGVLRLRLRAAERRLNRA</sequence>
<keyword evidence="3" id="KW-1185">Reference proteome</keyword>
<accession>A0A1N7M3C2</accession>
<evidence type="ECO:0000313" key="2">
    <source>
        <dbReference type="EMBL" id="SIS80543.1"/>
    </source>
</evidence>
<protein>
    <submittedName>
        <fullName evidence="2">Uncharacterized protein</fullName>
    </submittedName>
</protein>
<dbReference type="RefSeq" id="WP_268875849.1">
    <property type="nucleotide sequence ID" value="NZ_FTOM01000005.1"/>
</dbReference>
<dbReference type="Proteomes" id="UP000186098">
    <property type="component" value="Unassembled WGS sequence"/>
</dbReference>
<dbReference type="AlphaFoldDB" id="A0A1N7M3C2"/>
<organism evidence="2 3">
    <name type="scientific">Phaeovulum vinaykumarii</name>
    <dbReference type="NCBI Taxonomy" id="407234"/>
    <lineage>
        <taxon>Bacteria</taxon>
        <taxon>Pseudomonadati</taxon>
        <taxon>Pseudomonadota</taxon>
        <taxon>Alphaproteobacteria</taxon>
        <taxon>Rhodobacterales</taxon>
        <taxon>Paracoccaceae</taxon>
        <taxon>Phaeovulum</taxon>
    </lineage>
</organism>
<gene>
    <name evidence="2" type="ORF">SAMN05421795_105130</name>
</gene>
<evidence type="ECO:0000256" key="1">
    <source>
        <dbReference type="SAM" id="Phobius"/>
    </source>
</evidence>
<proteinExistence type="predicted"/>
<reference evidence="3" key="1">
    <citation type="submission" date="2017-01" db="EMBL/GenBank/DDBJ databases">
        <authorList>
            <person name="Varghese N."/>
            <person name="Submissions S."/>
        </authorList>
    </citation>
    <scope>NUCLEOTIDE SEQUENCE [LARGE SCALE GENOMIC DNA]</scope>
    <source>
        <strain evidence="3">DSM 18714</strain>
    </source>
</reference>
<evidence type="ECO:0000313" key="3">
    <source>
        <dbReference type="Proteomes" id="UP000186098"/>
    </source>
</evidence>